<evidence type="ECO:0000256" key="6">
    <source>
        <dbReference type="ARBA" id="ARBA00023015"/>
    </source>
</evidence>
<protein>
    <recommendedName>
        <fullName evidence="11">C2H2-type domain-containing protein</fullName>
    </recommendedName>
</protein>
<keyword evidence="8" id="KW-0539">Nucleus</keyword>
<feature type="region of interest" description="Disordered" evidence="10">
    <location>
        <begin position="126"/>
        <end position="163"/>
    </location>
</feature>
<dbReference type="Pfam" id="PF00096">
    <property type="entry name" value="zf-C2H2"/>
    <property type="match status" value="2"/>
</dbReference>
<feature type="compositionally biased region" description="Acidic residues" evidence="10">
    <location>
        <begin position="455"/>
        <end position="467"/>
    </location>
</feature>
<dbReference type="PANTHER" id="PTHR15065:SF4">
    <property type="entry name" value="LD18634P"/>
    <property type="match status" value="1"/>
</dbReference>
<feature type="region of interest" description="Disordered" evidence="10">
    <location>
        <begin position="66"/>
        <end position="111"/>
    </location>
</feature>
<feature type="domain" description="C2H2-type" evidence="11">
    <location>
        <begin position="257"/>
        <end position="284"/>
    </location>
</feature>
<keyword evidence="7" id="KW-0804">Transcription</keyword>
<dbReference type="GO" id="GO:0008270">
    <property type="term" value="F:zinc ion binding"/>
    <property type="evidence" value="ECO:0007669"/>
    <property type="project" value="UniProtKB-KW"/>
</dbReference>
<evidence type="ECO:0000256" key="8">
    <source>
        <dbReference type="ARBA" id="ARBA00023242"/>
    </source>
</evidence>
<dbReference type="GO" id="GO:0005634">
    <property type="term" value="C:nucleus"/>
    <property type="evidence" value="ECO:0007669"/>
    <property type="project" value="UniProtKB-SubCell"/>
</dbReference>
<dbReference type="STRING" id="43041.A0A182KE17"/>
<feature type="compositionally biased region" description="Polar residues" evidence="10">
    <location>
        <begin position="133"/>
        <end position="147"/>
    </location>
</feature>
<keyword evidence="13" id="KW-1185">Reference proteome</keyword>
<feature type="region of interest" description="Disordered" evidence="10">
    <location>
        <begin position="328"/>
        <end position="383"/>
    </location>
</feature>
<dbReference type="FunFam" id="3.30.160.60:FF:000100">
    <property type="entry name" value="Zinc finger 45-like"/>
    <property type="match status" value="1"/>
</dbReference>
<evidence type="ECO:0000256" key="2">
    <source>
        <dbReference type="ARBA" id="ARBA00022723"/>
    </source>
</evidence>
<dbReference type="GO" id="GO:0030182">
    <property type="term" value="P:neuron differentiation"/>
    <property type="evidence" value="ECO:0007669"/>
    <property type="project" value="TreeGrafter"/>
</dbReference>
<dbReference type="VEuPathDB" id="VectorBase:ACHR009004"/>
<evidence type="ECO:0000256" key="9">
    <source>
        <dbReference type="PROSITE-ProRule" id="PRU00042"/>
    </source>
</evidence>
<sequence length="533" mass="58084">MAAIVQPQSRQPSPVGLLTTVASLPPSYKLQYGEVIERPISTITTAKVATAGGDSPLDLTVRQVTTVGGPITPPATPSPLKKRYREDNQLNVPAAKEEPLPKRVKSVQEPSEEPLFIDVKKELTTPAKADSIKSASDVQIPSKSTKNPPAPTAPSGGTKERRAKAIRKLKFDEENSSPVSGTIIISLEEALSGDTPRESGDIDPQFNLVEVSDEVRAELAAIPNVIGGYNCKLCRLEFEDAFGLAQHRCSCIVLLEYRCPECGKRFNCPANLASHRRWHKPRDQVGKKGAAKMEQSSDSTDSDSSAQAGKFRCNQCDKTFKRPAYLKKHQLTHNKQANKTGKASAAAKQVRTTSTGPVSAPQYRSEDSNHSNHSSQSVESSVVTYTARVQPQVAPPSPTPPPLAMFTSLASSDNGEQEFEIVNSAGYYQGPATVTFIRERAASEVSSSGRGSVALDDDGHDQEDSDCEERTLVINEDYRENVEEEEEDDDEMERQYRSAYCDRFTEEENLAAAALARLRNGPSVIRHTTALVV</sequence>
<name>A0A182KE17_9DIPT</name>
<feature type="region of interest" description="Disordered" evidence="10">
    <location>
        <begin position="443"/>
        <end position="467"/>
    </location>
</feature>
<dbReference type="GO" id="GO:0017053">
    <property type="term" value="C:transcription repressor complex"/>
    <property type="evidence" value="ECO:0007669"/>
    <property type="project" value="TreeGrafter"/>
</dbReference>
<dbReference type="Gene3D" id="3.30.160.60">
    <property type="entry name" value="Classic Zinc Finger"/>
    <property type="match status" value="2"/>
</dbReference>
<evidence type="ECO:0000256" key="5">
    <source>
        <dbReference type="ARBA" id="ARBA00022833"/>
    </source>
</evidence>
<feature type="compositionally biased region" description="Low complexity" evidence="10">
    <location>
        <begin position="371"/>
        <end position="382"/>
    </location>
</feature>
<evidence type="ECO:0000313" key="13">
    <source>
        <dbReference type="Proteomes" id="UP000075881"/>
    </source>
</evidence>
<evidence type="ECO:0000259" key="11">
    <source>
        <dbReference type="PROSITE" id="PS50157"/>
    </source>
</evidence>
<keyword evidence="2" id="KW-0479">Metal-binding</keyword>
<dbReference type="AlphaFoldDB" id="A0A182KE17"/>
<comment type="subcellular location">
    <subcellularLocation>
        <location evidence="1">Nucleus</location>
    </subcellularLocation>
</comment>
<evidence type="ECO:0000256" key="10">
    <source>
        <dbReference type="SAM" id="MobiDB-lite"/>
    </source>
</evidence>
<dbReference type="GO" id="GO:0000978">
    <property type="term" value="F:RNA polymerase II cis-regulatory region sequence-specific DNA binding"/>
    <property type="evidence" value="ECO:0007669"/>
    <property type="project" value="TreeGrafter"/>
</dbReference>
<accession>A0A182KE17</accession>
<proteinExistence type="predicted"/>
<dbReference type="PROSITE" id="PS50157">
    <property type="entry name" value="ZINC_FINGER_C2H2_2"/>
    <property type="match status" value="2"/>
</dbReference>
<dbReference type="SMART" id="SM00355">
    <property type="entry name" value="ZnF_C2H2"/>
    <property type="match status" value="3"/>
</dbReference>
<reference evidence="12" key="2">
    <citation type="submission" date="2020-05" db="UniProtKB">
        <authorList>
            <consortium name="EnsemblMetazoa"/>
        </authorList>
    </citation>
    <scope>IDENTIFICATION</scope>
    <source>
        <strain evidence="12">ACHKN1017</strain>
    </source>
</reference>
<evidence type="ECO:0000256" key="3">
    <source>
        <dbReference type="ARBA" id="ARBA00022737"/>
    </source>
</evidence>
<evidence type="ECO:0000256" key="1">
    <source>
        <dbReference type="ARBA" id="ARBA00004123"/>
    </source>
</evidence>
<feature type="compositionally biased region" description="Low complexity" evidence="10">
    <location>
        <begin position="296"/>
        <end position="305"/>
    </location>
</feature>
<keyword evidence="4 9" id="KW-0863">Zinc-finger</keyword>
<feature type="domain" description="C2H2-type" evidence="11">
    <location>
        <begin position="311"/>
        <end position="338"/>
    </location>
</feature>
<dbReference type="InterPro" id="IPR042972">
    <property type="entry name" value="INSM1/2"/>
</dbReference>
<dbReference type="PROSITE" id="PS00028">
    <property type="entry name" value="ZINC_FINGER_C2H2_1"/>
    <property type="match status" value="2"/>
</dbReference>
<feature type="region of interest" description="Disordered" evidence="10">
    <location>
        <begin position="277"/>
        <end position="308"/>
    </location>
</feature>
<evidence type="ECO:0000313" key="12">
    <source>
        <dbReference type="EnsemblMetazoa" id="ACHR009004-PA"/>
    </source>
</evidence>
<dbReference type="Proteomes" id="UP000075881">
    <property type="component" value="Unassembled WGS sequence"/>
</dbReference>
<reference evidence="13" key="1">
    <citation type="submission" date="2013-03" db="EMBL/GenBank/DDBJ databases">
        <title>The Genome Sequence of Anopheles christyi ACHKN1017.</title>
        <authorList>
            <consortium name="The Broad Institute Genomics Platform"/>
            <person name="Neafsey D.E."/>
            <person name="Besansky N."/>
            <person name="Walker B."/>
            <person name="Young S.K."/>
            <person name="Zeng Q."/>
            <person name="Gargeya S."/>
            <person name="Fitzgerald M."/>
            <person name="Haas B."/>
            <person name="Abouelleil A."/>
            <person name="Allen A.W."/>
            <person name="Alvarado L."/>
            <person name="Arachchi H.M."/>
            <person name="Berlin A.M."/>
            <person name="Chapman S.B."/>
            <person name="Gainer-Dewar J."/>
            <person name="Goldberg J."/>
            <person name="Griggs A."/>
            <person name="Gujja S."/>
            <person name="Hansen M."/>
            <person name="Howarth C."/>
            <person name="Imamovic A."/>
            <person name="Ireland A."/>
            <person name="Larimer J."/>
            <person name="McCowan C."/>
            <person name="Murphy C."/>
            <person name="Pearson M."/>
            <person name="Poon T.W."/>
            <person name="Priest M."/>
            <person name="Roberts A."/>
            <person name="Saif S."/>
            <person name="Shea T."/>
            <person name="Sisk P."/>
            <person name="Sykes S."/>
            <person name="Wortman J."/>
            <person name="Nusbaum C."/>
            <person name="Birren B."/>
        </authorList>
    </citation>
    <scope>NUCLEOTIDE SEQUENCE [LARGE SCALE GENOMIC DNA]</scope>
    <source>
        <strain evidence="13">ACHKN1017</strain>
    </source>
</reference>
<dbReference type="EnsemblMetazoa" id="ACHR009004-RA">
    <property type="protein sequence ID" value="ACHR009004-PA"/>
    <property type="gene ID" value="ACHR009004"/>
</dbReference>
<dbReference type="GO" id="GO:0010564">
    <property type="term" value="P:regulation of cell cycle process"/>
    <property type="evidence" value="ECO:0007669"/>
    <property type="project" value="TreeGrafter"/>
</dbReference>
<keyword evidence="5" id="KW-0862">Zinc</keyword>
<dbReference type="InterPro" id="IPR013087">
    <property type="entry name" value="Znf_C2H2_type"/>
</dbReference>
<keyword evidence="3" id="KW-0677">Repeat</keyword>
<dbReference type="GO" id="GO:0001227">
    <property type="term" value="F:DNA-binding transcription repressor activity, RNA polymerase II-specific"/>
    <property type="evidence" value="ECO:0007669"/>
    <property type="project" value="TreeGrafter"/>
</dbReference>
<organism evidence="12 13">
    <name type="scientific">Anopheles christyi</name>
    <dbReference type="NCBI Taxonomy" id="43041"/>
    <lineage>
        <taxon>Eukaryota</taxon>
        <taxon>Metazoa</taxon>
        <taxon>Ecdysozoa</taxon>
        <taxon>Arthropoda</taxon>
        <taxon>Hexapoda</taxon>
        <taxon>Insecta</taxon>
        <taxon>Pterygota</taxon>
        <taxon>Neoptera</taxon>
        <taxon>Endopterygota</taxon>
        <taxon>Diptera</taxon>
        <taxon>Nematocera</taxon>
        <taxon>Culicoidea</taxon>
        <taxon>Culicidae</taxon>
        <taxon>Anophelinae</taxon>
        <taxon>Anopheles</taxon>
    </lineage>
</organism>
<dbReference type="InterPro" id="IPR036236">
    <property type="entry name" value="Znf_C2H2_sf"/>
</dbReference>
<evidence type="ECO:0000256" key="7">
    <source>
        <dbReference type="ARBA" id="ARBA00023163"/>
    </source>
</evidence>
<dbReference type="FunFam" id="3.30.160.60:FF:001896">
    <property type="entry name" value="insulinoma-associated protein 1b"/>
    <property type="match status" value="1"/>
</dbReference>
<keyword evidence="6" id="KW-0805">Transcription regulation</keyword>
<dbReference type="SUPFAM" id="SSF57667">
    <property type="entry name" value="beta-beta-alpha zinc fingers"/>
    <property type="match status" value="2"/>
</dbReference>
<dbReference type="PANTHER" id="PTHR15065">
    <property type="entry name" value="INSULINOMA-ASSOCIATED 1"/>
    <property type="match status" value="1"/>
</dbReference>
<evidence type="ECO:0000256" key="4">
    <source>
        <dbReference type="ARBA" id="ARBA00022771"/>
    </source>
</evidence>